<sequence>MNPESKTEIEPQKLKSDNRLQVSSTGKRLFALLLDFVFALLLANTLVQIFREEHWDLVIQSRDLSGLFPFYGSITFVLLFKDIFGRSLGKLLVGMTIRKIENLEQRPPFFVLLQRNLMLLLFPLEGIVILRDGYARRLADKWWGTVVLDDKKTMRVILRILLGNIILFGFFTLAILFQRSGIEKTAAYQVAEQAIRSHEALKFLLKQAPEIGEPEMHLDLRGNTESPSLVRARVGNEETGREVIVSLIFRKNPPRWEVLKIEVKPIGEADD</sequence>
<keyword evidence="2 5" id="KW-0812">Transmembrane</keyword>
<dbReference type="GO" id="GO:0016020">
    <property type="term" value="C:membrane"/>
    <property type="evidence" value="ECO:0007669"/>
    <property type="project" value="UniProtKB-SubCell"/>
</dbReference>
<dbReference type="InterPro" id="IPR010432">
    <property type="entry name" value="RDD"/>
</dbReference>
<evidence type="ECO:0000256" key="5">
    <source>
        <dbReference type="SAM" id="Phobius"/>
    </source>
</evidence>
<evidence type="ECO:0000256" key="2">
    <source>
        <dbReference type="ARBA" id="ARBA00022692"/>
    </source>
</evidence>
<evidence type="ECO:0000256" key="4">
    <source>
        <dbReference type="ARBA" id="ARBA00023136"/>
    </source>
</evidence>
<organism evidence="7">
    <name type="scientific">marine metagenome</name>
    <dbReference type="NCBI Taxonomy" id="408172"/>
    <lineage>
        <taxon>unclassified sequences</taxon>
        <taxon>metagenomes</taxon>
        <taxon>ecological metagenomes</taxon>
    </lineage>
</organism>
<comment type="subcellular location">
    <subcellularLocation>
        <location evidence="1">Membrane</location>
        <topology evidence="1">Multi-pass membrane protein</topology>
    </subcellularLocation>
</comment>
<keyword evidence="3 5" id="KW-1133">Transmembrane helix</keyword>
<protein>
    <recommendedName>
        <fullName evidence="6">RDD domain-containing protein</fullName>
    </recommendedName>
</protein>
<accession>A0A381R3D8</accession>
<feature type="domain" description="RDD" evidence="6">
    <location>
        <begin position="23"/>
        <end position="173"/>
    </location>
</feature>
<evidence type="ECO:0000259" key="6">
    <source>
        <dbReference type="Pfam" id="PF06271"/>
    </source>
</evidence>
<dbReference type="Pfam" id="PF06271">
    <property type="entry name" value="RDD"/>
    <property type="match status" value="1"/>
</dbReference>
<evidence type="ECO:0000256" key="1">
    <source>
        <dbReference type="ARBA" id="ARBA00004141"/>
    </source>
</evidence>
<evidence type="ECO:0000313" key="7">
    <source>
        <dbReference type="EMBL" id="SUZ85339.1"/>
    </source>
</evidence>
<reference evidence="7" key="1">
    <citation type="submission" date="2018-05" db="EMBL/GenBank/DDBJ databases">
        <authorList>
            <person name="Lanie J.A."/>
            <person name="Ng W.-L."/>
            <person name="Kazmierczak K.M."/>
            <person name="Andrzejewski T.M."/>
            <person name="Davidsen T.M."/>
            <person name="Wayne K.J."/>
            <person name="Tettelin H."/>
            <person name="Glass J.I."/>
            <person name="Rusch D."/>
            <person name="Podicherti R."/>
            <person name="Tsui H.-C.T."/>
            <person name="Winkler M.E."/>
        </authorList>
    </citation>
    <scope>NUCLEOTIDE SEQUENCE</scope>
</reference>
<dbReference type="EMBL" id="UINC01001631">
    <property type="protein sequence ID" value="SUZ85339.1"/>
    <property type="molecule type" value="Genomic_DNA"/>
</dbReference>
<feature type="transmembrane region" description="Helical" evidence="5">
    <location>
        <begin position="156"/>
        <end position="177"/>
    </location>
</feature>
<feature type="transmembrane region" description="Helical" evidence="5">
    <location>
        <begin position="29"/>
        <end position="50"/>
    </location>
</feature>
<keyword evidence="4 5" id="KW-0472">Membrane</keyword>
<gene>
    <name evidence="7" type="ORF">METZ01_LOCUS38193</name>
</gene>
<evidence type="ECO:0000256" key="3">
    <source>
        <dbReference type="ARBA" id="ARBA00022989"/>
    </source>
</evidence>
<proteinExistence type="predicted"/>
<feature type="transmembrane region" description="Helical" evidence="5">
    <location>
        <begin position="70"/>
        <end position="88"/>
    </location>
</feature>
<name>A0A381R3D8_9ZZZZ</name>
<dbReference type="AlphaFoldDB" id="A0A381R3D8"/>